<dbReference type="Pfam" id="PF00271">
    <property type="entry name" value="Helicase_C"/>
    <property type="match status" value="1"/>
</dbReference>
<dbReference type="PROSITE" id="PS51192">
    <property type="entry name" value="HELICASE_ATP_BIND_1"/>
    <property type="match status" value="1"/>
</dbReference>
<feature type="compositionally biased region" description="Basic and acidic residues" evidence="6">
    <location>
        <begin position="338"/>
        <end position="348"/>
    </location>
</feature>
<evidence type="ECO:0000256" key="1">
    <source>
        <dbReference type="ARBA" id="ARBA00012552"/>
    </source>
</evidence>
<dbReference type="Gene3D" id="3.40.50.300">
    <property type="entry name" value="P-loop containing nucleotide triphosphate hydrolases"/>
    <property type="match status" value="2"/>
</dbReference>
<keyword evidence="4 9" id="KW-0347">Helicase</keyword>
<evidence type="ECO:0000256" key="2">
    <source>
        <dbReference type="ARBA" id="ARBA00022741"/>
    </source>
</evidence>
<dbReference type="PROSITE" id="PS51194">
    <property type="entry name" value="HELICASE_CTER"/>
    <property type="match status" value="1"/>
</dbReference>
<feature type="domain" description="Helicase C-terminal" evidence="8">
    <location>
        <begin position="74"/>
        <end position="235"/>
    </location>
</feature>
<dbReference type="EMBL" id="VSRR010002238">
    <property type="protein sequence ID" value="MPC30356.1"/>
    <property type="molecule type" value="Genomic_DNA"/>
</dbReference>
<dbReference type="GO" id="GO:0003724">
    <property type="term" value="F:RNA helicase activity"/>
    <property type="evidence" value="ECO:0007669"/>
    <property type="project" value="UniProtKB-EC"/>
</dbReference>
<evidence type="ECO:0000256" key="6">
    <source>
        <dbReference type="SAM" id="MobiDB-lite"/>
    </source>
</evidence>
<keyword evidence="2" id="KW-0547">Nucleotide-binding</keyword>
<accession>A0A5B7EB15</accession>
<organism evidence="9 10">
    <name type="scientific">Portunus trituberculatus</name>
    <name type="common">Swimming crab</name>
    <name type="synonym">Neptunus trituberculatus</name>
    <dbReference type="NCBI Taxonomy" id="210409"/>
    <lineage>
        <taxon>Eukaryota</taxon>
        <taxon>Metazoa</taxon>
        <taxon>Ecdysozoa</taxon>
        <taxon>Arthropoda</taxon>
        <taxon>Crustacea</taxon>
        <taxon>Multicrustacea</taxon>
        <taxon>Malacostraca</taxon>
        <taxon>Eumalacostraca</taxon>
        <taxon>Eucarida</taxon>
        <taxon>Decapoda</taxon>
        <taxon>Pleocyemata</taxon>
        <taxon>Brachyura</taxon>
        <taxon>Eubrachyura</taxon>
        <taxon>Portunoidea</taxon>
        <taxon>Portunidae</taxon>
        <taxon>Portuninae</taxon>
        <taxon>Portunus</taxon>
    </lineage>
</organism>
<dbReference type="InterPro" id="IPR011545">
    <property type="entry name" value="DEAD/DEAH_box_helicase_dom"/>
</dbReference>
<dbReference type="OrthoDB" id="196131at2759"/>
<dbReference type="Pfam" id="PF00270">
    <property type="entry name" value="DEAD"/>
    <property type="match status" value="1"/>
</dbReference>
<dbReference type="Proteomes" id="UP000324222">
    <property type="component" value="Unassembled WGS sequence"/>
</dbReference>
<dbReference type="InterPro" id="IPR014001">
    <property type="entry name" value="Helicase_ATP-bd"/>
</dbReference>
<dbReference type="GO" id="GO:0003676">
    <property type="term" value="F:nucleic acid binding"/>
    <property type="evidence" value="ECO:0007669"/>
    <property type="project" value="InterPro"/>
</dbReference>
<keyword evidence="10" id="KW-1185">Reference proteome</keyword>
<evidence type="ECO:0000256" key="4">
    <source>
        <dbReference type="ARBA" id="ARBA00022806"/>
    </source>
</evidence>
<gene>
    <name evidence="9" type="primary">bel</name>
    <name evidence="9" type="ORF">E2C01_023619</name>
</gene>
<dbReference type="GO" id="GO:0005524">
    <property type="term" value="F:ATP binding"/>
    <property type="evidence" value="ECO:0007669"/>
    <property type="project" value="UniProtKB-KW"/>
</dbReference>
<dbReference type="CDD" id="cd18787">
    <property type="entry name" value="SF2_C_DEAD"/>
    <property type="match status" value="1"/>
</dbReference>
<name>A0A5B7EB15_PORTR</name>
<evidence type="ECO:0000259" key="7">
    <source>
        <dbReference type="PROSITE" id="PS51192"/>
    </source>
</evidence>
<dbReference type="InterPro" id="IPR001650">
    <property type="entry name" value="Helicase_C-like"/>
</dbReference>
<proteinExistence type="predicted"/>
<dbReference type="EC" id="3.6.4.13" evidence="1"/>
<protein>
    <recommendedName>
        <fullName evidence="1">RNA helicase</fullName>
        <ecNumber evidence="1">3.6.4.13</ecNumber>
    </recommendedName>
</protein>
<comment type="caution">
    <text evidence="9">The sequence shown here is derived from an EMBL/GenBank/DDBJ whole genome shotgun (WGS) entry which is preliminary data.</text>
</comment>
<evidence type="ECO:0000259" key="8">
    <source>
        <dbReference type="PROSITE" id="PS51194"/>
    </source>
</evidence>
<dbReference type="SMART" id="SM00490">
    <property type="entry name" value="HELICc"/>
    <property type="match status" value="1"/>
</dbReference>
<evidence type="ECO:0000256" key="5">
    <source>
        <dbReference type="ARBA" id="ARBA00022840"/>
    </source>
</evidence>
<dbReference type="SMART" id="SM00487">
    <property type="entry name" value="DEXDc"/>
    <property type="match status" value="1"/>
</dbReference>
<dbReference type="PANTHER" id="PTHR47958">
    <property type="entry name" value="ATP-DEPENDENT RNA HELICASE DBP3"/>
    <property type="match status" value="1"/>
</dbReference>
<keyword evidence="5" id="KW-0067">ATP-binding</keyword>
<feature type="compositionally biased region" description="Basic and acidic residues" evidence="6">
    <location>
        <begin position="401"/>
        <end position="414"/>
    </location>
</feature>
<dbReference type="SUPFAM" id="SSF52540">
    <property type="entry name" value="P-loop containing nucleoside triphosphate hydrolases"/>
    <property type="match status" value="1"/>
</dbReference>
<sequence>MACAQTGSGKTAAFLVPILNQIYEHGPVQVKNNNPRGRSKQYPLALVLAPTRELATQIYDESRKFSYSSVNLTKPNTFLESLTLVFVETKKGADALEEFLYRHGYPVTSIHGDRSQREREDALRVFRSGQCPILVATAVAARGLDIPHVRHVINFDLPSDIEEYVHRIGRTGRMGNLGTGLSEPHPTPPSKQRLLAIHVTAALRKGGPRTALRACVRVFSRERVESVEARYGDVSLSLLLDSEQHQGIGLSSVRQTCSRPARRLGGEAAPRLPAGSALLRRTAARSLPRYADISHQVYAHLRLTLVGDGARSSSSPRQECRAAPEFGSPFPVNKTSARRSDVVSEPPRDAGASGLSAPPVTLQHVEMHWQPTRGCGAAACSARHPAPPAKGDGVAALGSRGPRDQLSSKEEQRHLPGPARAPASSSGRTRFNERCIIEINGSNTHQNVEMESIA</sequence>
<keyword evidence="3" id="KW-0378">Hydrolase</keyword>
<dbReference type="AlphaFoldDB" id="A0A5B7EB15"/>
<dbReference type="GO" id="GO:0016787">
    <property type="term" value="F:hydrolase activity"/>
    <property type="evidence" value="ECO:0007669"/>
    <property type="project" value="UniProtKB-KW"/>
</dbReference>
<feature type="region of interest" description="Disordered" evidence="6">
    <location>
        <begin position="308"/>
        <end position="357"/>
    </location>
</feature>
<feature type="domain" description="Helicase ATP-binding" evidence="7">
    <location>
        <begin position="1"/>
        <end position="137"/>
    </location>
</feature>
<feature type="region of interest" description="Disordered" evidence="6">
    <location>
        <begin position="380"/>
        <end position="429"/>
    </location>
</feature>
<dbReference type="InterPro" id="IPR027417">
    <property type="entry name" value="P-loop_NTPase"/>
</dbReference>
<evidence type="ECO:0000256" key="3">
    <source>
        <dbReference type="ARBA" id="ARBA00022801"/>
    </source>
</evidence>
<evidence type="ECO:0000313" key="9">
    <source>
        <dbReference type="EMBL" id="MPC30356.1"/>
    </source>
</evidence>
<reference evidence="9 10" key="1">
    <citation type="submission" date="2019-05" db="EMBL/GenBank/DDBJ databases">
        <title>Another draft genome of Portunus trituberculatus and its Hox gene families provides insights of decapod evolution.</title>
        <authorList>
            <person name="Jeong J.-H."/>
            <person name="Song I."/>
            <person name="Kim S."/>
            <person name="Choi T."/>
            <person name="Kim D."/>
            <person name="Ryu S."/>
            <person name="Kim W."/>
        </authorList>
    </citation>
    <scope>NUCLEOTIDE SEQUENCE [LARGE SCALE GENOMIC DNA]</scope>
    <source>
        <tissue evidence="9">Muscle</tissue>
    </source>
</reference>
<evidence type="ECO:0000313" key="10">
    <source>
        <dbReference type="Proteomes" id="UP000324222"/>
    </source>
</evidence>